<gene>
    <name evidence="2" type="ORF">EVAR_81773_1</name>
</gene>
<dbReference type="AlphaFoldDB" id="A0A4C1UIB0"/>
<protein>
    <submittedName>
        <fullName evidence="2">Uncharacterized protein</fullName>
    </submittedName>
</protein>
<proteinExistence type="predicted"/>
<comment type="caution">
    <text evidence="2">The sequence shown here is derived from an EMBL/GenBank/DDBJ whole genome shotgun (WGS) entry which is preliminary data.</text>
</comment>
<accession>A0A4C1UIB0</accession>
<organism evidence="2 3">
    <name type="scientific">Eumeta variegata</name>
    <name type="common">Bagworm moth</name>
    <name type="synonym">Eumeta japonica</name>
    <dbReference type="NCBI Taxonomy" id="151549"/>
    <lineage>
        <taxon>Eukaryota</taxon>
        <taxon>Metazoa</taxon>
        <taxon>Ecdysozoa</taxon>
        <taxon>Arthropoda</taxon>
        <taxon>Hexapoda</taxon>
        <taxon>Insecta</taxon>
        <taxon>Pterygota</taxon>
        <taxon>Neoptera</taxon>
        <taxon>Endopterygota</taxon>
        <taxon>Lepidoptera</taxon>
        <taxon>Glossata</taxon>
        <taxon>Ditrysia</taxon>
        <taxon>Tineoidea</taxon>
        <taxon>Psychidae</taxon>
        <taxon>Oiketicinae</taxon>
        <taxon>Eumeta</taxon>
    </lineage>
</organism>
<name>A0A4C1UIB0_EUMVA</name>
<feature type="region of interest" description="Disordered" evidence="1">
    <location>
        <begin position="48"/>
        <end position="81"/>
    </location>
</feature>
<evidence type="ECO:0000313" key="3">
    <source>
        <dbReference type="Proteomes" id="UP000299102"/>
    </source>
</evidence>
<dbReference type="Proteomes" id="UP000299102">
    <property type="component" value="Unassembled WGS sequence"/>
</dbReference>
<sequence>MECKRNAGRRKKKVGERNTCALYRSQAIQSVRVSCAVLNVDFRLQNGYENNQPTVHENFKPKRKKQSGRNKGVSIDNSQDGRVYGRVDPDVIVASTLRRRFARRPSLSLCARVVTSKRHRLHGVTSRCTLRNIK</sequence>
<reference evidence="2 3" key="1">
    <citation type="journal article" date="2019" name="Commun. Biol.">
        <title>The bagworm genome reveals a unique fibroin gene that provides high tensile strength.</title>
        <authorList>
            <person name="Kono N."/>
            <person name="Nakamura H."/>
            <person name="Ohtoshi R."/>
            <person name="Tomita M."/>
            <person name="Numata K."/>
            <person name="Arakawa K."/>
        </authorList>
    </citation>
    <scope>NUCLEOTIDE SEQUENCE [LARGE SCALE GENOMIC DNA]</scope>
</reference>
<evidence type="ECO:0000313" key="2">
    <source>
        <dbReference type="EMBL" id="GBP25890.1"/>
    </source>
</evidence>
<keyword evidence="3" id="KW-1185">Reference proteome</keyword>
<dbReference type="EMBL" id="BGZK01000173">
    <property type="protein sequence ID" value="GBP25890.1"/>
    <property type="molecule type" value="Genomic_DNA"/>
</dbReference>
<evidence type="ECO:0000256" key="1">
    <source>
        <dbReference type="SAM" id="MobiDB-lite"/>
    </source>
</evidence>